<proteinExistence type="predicted"/>
<evidence type="ECO:0000256" key="1">
    <source>
        <dbReference type="SAM" id="MobiDB-lite"/>
    </source>
</evidence>
<name>A0A835Y5F6_9CHLO</name>
<gene>
    <name evidence="2" type="ORF">HYH03_006402</name>
</gene>
<sequence>MSSLPFIMGEVSSEVLQDASGNPVLVVVGRHNAGSPNTPDTDYATMILNITSNTWYRSPANRSYPADHMAGGAINNKMLVVGGFVGPGQAQAAGVLQIYDPVADTWTLGAPCPVASAAGGSAVVNGSLYYCGGVNKGGSLPPVKDCARYDMDTNNWTSIAPMPYAVHHPSMGTDGERLYVFGGRTSSGNSVLGPVDYTQIYDIASGTWSANYTRLPERRGGMGAAILHGGRLHVFGGETRCSTFRLTCPNATVGIDDEGVFTRIDRYDPATDSWDLADPGMAVPRHGIWPTLGPAPPGAPGAAGPSPVVYVCAGGDLGGRWGNVEACQYMTFDNDATTPQVPLPAPPNPDTRSAADADAPPPVPGFQSGEEAGRPPAAPQGPSGEPAPLPLPGRAPPPPQAPAGSAEAQPNRTINAGNVSVIELLRSGDAEVPRVSIMHLHWAALAWGLLLLAQLLKQLLGS</sequence>
<reference evidence="2" key="1">
    <citation type="journal article" date="2020" name="bioRxiv">
        <title>Comparative genomics of Chlamydomonas.</title>
        <authorList>
            <person name="Craig R.J."/>
            <person name="Hasan A.R."/>
            <person name="Ness R.W."/>
            <person name="Keightley P.D."/>
        </authorList>
    </citation>
    <scope>NUCLEOTIDE SEQUENCE</scope>
    <source>
        <strain evidence="2">CCAP 11/70</strain>
    </source>
</reference>
<organism evidence="2 3">
    <name type="scientific">Edaphochlamys debaryana</name>
    <dbReference type="NCBI Taxonomy" id="47281"/>
    <lineage>
        <taxon>Eukaryota</taxon>
        <taxon>Viridiplantae</taxon>
        <taxon>Chlorophyta</taxon>
        <taxon>core chlorophytes</taxon>
        <taxon>Chlorophyceae</taxon>
        <taxon>CS clade</taxon>
        <taxon>Chlamydomonadales</taxon>
        <taxon>Chlamydomonadales incertae sedis</taxon>
        <taxon>Edaphochlamys</taxon>
    </lineage>
</organism>
<protein>
    <recommendedName>
        <fullName evidence="4">Kelch repeat-containing protein</fullName>
    </recommendedName>
</protein>
<dbReference type="EMBL" id="JAEHOE010000024">
    <property type="protein sequence ID" value="KAG2495457.1"/>
    <property type="molecule type" value="Genomic_DNA"/>
</dbReference>
<accession>A0A835Y5F6</accession>
<dbReference type="AlphaFoldDB" id="A0A835Y5F6"/>
<dbReference type="PANTHER" id="PTHR45632:SF24">
    <property type="entry name" value="GALACTOSE OXIDASE"/>
    <property type="match status" value="1"/>
</dbReference>
<dbReference type="SUPFAM" id="SSF117281">
    <property type="entry name" value="Kelch motif"/>
    <property type="match status" value="1"/>
</dbReference>
<dbReference type="PANTHER" id="PTHR45632">
    <property type="entry name" value="LD33804P"/>
    <property type="match status" value="1"/>
</dbReference>
<dbReference type="Pfam" id="PF01344">
    <property type="entry name" value="Kelch_1"/>
    <property type="match status" value="2"/>
</dbReference>
<evidence type="ECO:0000313" key="2">
    <source>
        <dbReference type="EMBL" id="KAG2495457.1"/>
    </source>
</evidence>
<dbReference type="Gene3D" id="2.120.10.80">
    <property type="entry name" value="Kelch-type beta propeller"/>
    <property type="match status" value="1"/>
</dbReference>
<dbReference type="Proteomes" id="UP000612055">
    <property type="component" value="Unassembled WGS sequence"/>
</dbReference>
<evidence type="ECO:0000313" key="3">
    <source>
        <dbReference type="Proteomes" id="UP000612055"/>
    </source>
</evidence>
<keyword evidence="3" id="KW-1185">Reference proteome</keyword>
<feature type="compositionally biased region" description="Pro residues" evidence="1">
    <location>
        <begin position="385"/>
        <end position="401"/>
    </location>
</feature>
<evidence type="ECO:0008006" key="4">
    <source>
        <dbReference type="Google" id="ProtNLM"/>
    </source>
</evidence>
<dbReference type="InterPro" id="IPR006652">
    <property type="entry name" value="Kelch_1"/>
</dbReference>
<dbReference type="OrthoDB" id="530324at2759"/>
<comment type="caution">
    <text evidence="2">The sequence shown here is derived from an EMBL/GenBank/DDBJ whole genome shotgun (WGS) entry which is preliminary data.</text>
</comment>
<feature type="region of interest" description="Disordered" evidence="1">
    <location>
        <begin position="338"/>
        <end position="414"/>
    </location>
</feature>
<dbReference type="InterPro" id="IPR015915">
    <property type="entry name" value="Kelch-typ_b-propeller"/>
</dbReference>
<dbReference type="SMART" id="SM00612">
    <property type="entry name" value="Kelch"/>
    <property type="match status" value="3"/>
</dbReference>